<evidence type="ECO:0000313" key="2">
    <source>
        <dbReference type="Proteomes" id="UP000184226"/>
    </source>
</evidence>
<sequence>MRNRIGRPHSGQNIFRHEGYGRCYGYSRLPIPDLALLSIKHYQEEGKDFGHWVVLKCENSQSFVLDSASYLPSNIRYDFDAMQLTWFIEVKDACRS</sequence>
<gene>
    <name evidence="1" type="ORF">SAMN04488135_110179</name>
</gene>
<organism evidence="1 2">
    <name type="scientific">Pollutimonas bauzanensis</name>
    <dbReference type="NCBI Taxonomy" id="658167"/>
    <lineage>
        <taxon>Bacteria</taxon>
        <taxon>Pseudomonadati</taxon>
        <taxon>Pseudomonadota</taxon>
        <taxon>Betaproteobacteria</taxon>
        <taxon>Burkholderiales</taxon>
        <taxon>Alcaligenaceae</taxon>
        <taxon>Pollutimonas</taxon>
    </lineage>
</organism>
<accession>A0A1M5YUN9</accession>
<proteinExistence type="predicted"/>
<evidence type="ECO:0000313" key="1">
    <source>
        <dbReference type="EMBL" id="SHI15524.1"/>
    </source>
</evidence>
<keyword evidence="2" id="KW-1185">Reference proteome</keyword>
<protein>
    <submittedName>
        <fullName evidence="1">Uncharacterized protein</fullName>
    </submittedName>
</protein>
<dbReference type="AlphaFoldDB" id="A0A1M5YUN9"/>
<name>A0A1M5YUN9_9BURK</name>
<dbReference type="Proteomes" id="UP000184226">
    <property type="component" value="Unassembled WGS sequence"/>
</dbReference>
<dbReference type="STRING" id="658167.SAMN04488135_110179"/>
<reference evidence="1 2" key="1">
    <citation type="submission" date="2016-11" db="EMBL/GenBank/DDBJ databases">
        <authorList>
            <person name="Jaros S."/>
            <person name="Januszkiewicz K."/>
            <person name="Wedrychowicz H."/>
        </authorList>
    </citation>
    <scope>NUCLEOTIDE SEQUENCE [LARGE SCALE GENOMIC DNA]</scope>
    <source>
        <strain evidence="1 2">CGMCC 1.10190</strain>
    </source>
</reference>
<dbReference type="EMBL" id="FQXE01000010">
    <property type="protein sequence ID" value="SHI15524.1"/>
    <property type="molecule type" value="Genomic_DNA"/>
</dbReference>